<dbReference type="InterPro" id="IPR001789">
    <property type="entry name" value="Sig_transdc_resp-reg_receiver"/>
</dbReference>
<evidence type="ECO:0000259" key="14">
    <source>
        <dbReference type="PROSITE" id="PS50110"/>
    </source>
</evidence>
<evidence type="ECO:0000256" key="7">
    <source>
        <dbReference type="ARBA" id="ARBA00022723"/>
    </source>
</evidence>
<evidence type="ECO:0000313" key="15">
    <source>
        <dbReference type="EMBL" id="BDD88677.1"/>
    </source>
</evidence>
<evidence type="ECO:0000256" key="4">
    <source>
        <dbReference type="ARBA" id="ARBA00012745"/>
    </source>
</evidence>
<comment type="pathway">
    <text evidence="3">Glycolipid biosynthesis; lipid IV(A) biosynthesis; lipid IV(A) from (3R)-3-hydroxytetradecanoyl-[acyl-carrier-protein] and UDP-N-acetyl-alpha-D-glucosamine: step 2/6.</text>
</comment>
<keyword evidence="8" id="KW-0378">Hydrolase</keyword>
<reference evidence="15 16" key="1">
    <citation type="submission" date="2022-01" db="EMBL/GenBank/DDBJ databases">
        <title>Desulfofustis limnae sp. nov., a novel mesophilic sulfate-reducing bacterium isolated from marsh soil.</title>
        <authorList>
            <person name="Watanabe M."/>
            <person name="Takahashi A."/>
            <person name="Kojima H."/>
            <person name="Fukui M."/>
        </authorList>
    </citation>
    <scope>NUCLEOTIDE SEQUENCE [LARGE SCALE GENOMIC DNA]</scope>
    <source>
        <strain evidence="15 16">PPLL</strain>
    </source>
</reference>
<feature type="domain" description="Response regulatory" evidence="14">
    <location>
        <begin position="6"/>
        <end position="120"/>
    </location>
</feature>
<feature type="modified residue" description="4-aspartylphosphate" evidence="13">
    <location>
        <position position="55"/>
    </location>
</feature>
<keyword evidence="7" id="KW-0479">Metal-binding</keyword>
<keyword evidence="10" id="KW-0443">Lipid metabolism</keyword>
<sequence>MDAMNPICIVDDQPLICSTVAGILKDEGYHAVAFSDAESFWQQLDTMEPALVMLDIWLPGTDGLQLLKRLHDRLPELPIIMMSGHAGIETAVTALKTGASDFMEKPLDLDVVLDKVKSALNRQSHESSDIVSPDTRLEIIKADRLLPPGMVELVDSATPQRTLKENIVLNGIGLLSGRKTGIILSPLEADAGVVFQTLDGQTIRGHITSLKDFSQTVSTNAFSANSTTLVNGRQQVRTVEHLLAVIAMYGITNVLIKVGDEVPNVDGSAKDFCDLIKQAGTEEQAAPTRMAVIRRTFGVGNRNKAEKHLYAEPFNGFEISMRVDYPLPIGEQTYLFNPERGSFAEEIAPARSFNTFENIEMAQKLGKVGAGYLNSHIIMHEGKVINTELRFVDEFVRHKVLDLIGDLSLLGYPIRGRIIANMTSHGFNHALVEHIYWALQGNPE</sequence>
<evidence type="ECO:0000256" key="3">
    <source>
        <dbReference type="ARBA" id="ARBA00005002"/>
    </source>
</evidence>
<accession>A0ABN6MC80</accession>
<keyword evidence="5" id="KW-0444">Lipid biosynthesis</keyword>
<comment type="catalytic activity">
    <reaction evidence="11">
        <text>a UDP-3-O-[(3R)-3-hydroxyacyl]-N-acetyl-alpha-D-glucosamine + H2O = a UDP-3-O-[(3R)-3-hydroxyacyl]-alpha-D-glucosamine + acetate</text>
        <dbReference type="Rhea" id="RHEA:67816"/>
        <dbReference type="ChEBI" id="CHEBI:15377"/>
        <dbReference type="ChEBI" id="CHEBI:30089"/>
        <dbReference type="ChEBI" id="CHEBI:137740"/>
        <dbReference type="ChEBI" id="CHEBI:173225"/>
        <dbReference type="EC" id="3.5.1.108"/>
    </reaction>
</comment>
<evidence type="ECO:0000256" key="1">
    <source>
        <dbReference type="ARBA" id="ARBA00001947"/>
    </source>
</evidence>
<dbReference type="Gene3D" id="3.40.50.2300">
    <property type="match status" value="1"/>
</dbReference>
<protein>
    <recommendedName>
        <fullName evidence="4 12">UDP-3-O-acyl-N-acetylglucosamine deacetylase</fullName>
        <ecNumber evidence="4 12">3.5.1.108</ecNumber>
    </recommendedName>
</protein>
<evidence type="ECO:0000256" key="10">
    <source>
        <dbReference type="ARBA" id="ARBA00023098"/>
    </source>
</evidence>
<dbReference type="SUPFAM" id="SSF52172">
    <property type="entry name" value="CheY-like"/>
    <property type="match status" value="1"/>
</dbReference>
<keyword evidence="13" id="KW-0597">Phosphoprotein</keyword>
<proteinExistence type="predicted"/>
<evidence type="ECO:0000256" key="11">
    <source>
        <dbReference type="ARBA" id="ARBA00024535"/>
    </source>
</evidence>
<keyword evidence="16" id="KW-1185">Reference proteome</keyword>
<dbReference type="Gene3D" id="3.30.1700.10">
    <property type="entry name" value="lpxc deacetylase, domain 2"/>
    <property type="match status" value="1"/>
</dbReference>
<evidence type="ECO:0000256" key="2">
    <source>
        <dbReference type="ARBA" id="ARBA00002923"/>
    </source>
</evidence>
<dbReference type="PROSITE" id="PS50110">
    <property type="entry name" value="RESPONSE_REGULATORY"/>
    <property type="match status" value="1"/>
</dbReference>
<evidence type="ECO:0000256" key="9">
    <source>
        <dbReference type="ARBA" id="ARBA00022833"/>
    </source>
</evidence>
<evidence type="ECO:0000256" key="6">
    <source>
        <dbReference type="ARBA" id="ARBA00022556"/>
    </source>
</evidence>
<dbReference type="PANTHER" id="PTHR33694">
    <property type="entry name" value="UDP-3-O-ACYL-N-ACETYLGLUCOSAMINE DEACETYLASE 1, MITOCHONDRIAL-RELATED"/>
    <property type="match status" value="1"/>
</dbReference>
<dbReference type="InterPro" id="IPR011334">
    <property type="entry name" value="UDP-acyl_GlcNac_deAcase_C"/>
</dbReference>
<dbReference type="InterPro" id="IPR015870">
    <property type="entry name" value="UDP-acyl_N-AcGlcN_deAcase_N"/>
</dbReference>
<keyword evidence="6" id="KW-0441">Lipid A biosynthesis</keyword>
<keyword evidence="9" id="KW-0862">Zinc</keyword>
<comment type="cofactor">
    <cofactor evidence="1">
        <name>Zn(2+)</name>
        <dbReference type="ChEBI" id="CHEBI:29105"/>
    </cofactor>
</comment>
<dbReference type="NCBIfam" id="TIGR00325">
    <property type="entry name" value="lpxC"/>
    <property type="match status" value="1"/>
</dbReference>
<organism evidence="15 16">
    <name type="scientific">Desulfofustis limnaeus</name>
    <dbReference type="NCBI Taxonomy" id="2740163"/>
    <lineage>
        <taxon>Bacteria</taxon>
        <taxon>Pseudomonadati</taxon>
        <taxon>Thermodesulfobacteriota</taxon>
        <taxon>Desulfobulbia</taxon>
        <taxon>Desulfobulbales</taxon>
        <taxon>Desulfocapsaceae</taxon>
        <taxon>Desulfofustis</taxon>
    </lineage>
</organism>
<evidence type="ECO:0000313" key="16">
    <source>
        <dbReference type="Proteomes" id="UP000830055"/>
    </source>
</evidence>
<dbReference type="Proteomes" id="UP000830055">
    <property type="component" value="Chromosome"/>
</dbReference>
<comment type="function">
    <text evidence="2">Catalyzes the hydrolysis of UDP-3-O-myristoyl-N-acetylglucosamine to form UDP-3-O-myristoylglucosamine and acetate, the committed step in lipid A biosynthesis.</text>
</comment>
<gene>
    <name evidence="15" type="ORF">DPPLL_30420</name>
</gene>
<dbReference type="Pfam" id="PF03331">
    <property type="entry name" value="LpxC"/>
    <property type="match status" value="1"/>
</dbReference>
<dbReference type="EC" id="3.5.1.108" evidence="4 12"/>
<evidence type="ECO:0000256" key="8">
    <source>
        <dbReference type="ARBA" id="ARBA00022801"/>
    </source>
</evidence>
<dbReference type="SUPFAM" id="SSF54211">
    <property type="entry name" value="Ribosomal protein S5 domain 2-like"/>
    <property type="match status" value="2"/>
</dbReference>
<evidence type="ECO:0000256" key="12">
    <source>
        <dbReference type="NCBIfam" id="TIGR00325"/>
    </source>
</evidence>
<dbReference type="InterPro" id="IPR011006">
    <property type="entry name" value="CheY-like_superfamily"/>
</dbReference>
<dbReference type="Gene3D" id="3.30.230.20">
    <property type="entry name" value="lpxc deacetylase, domain 1"/>
    <property type="match status" value="1"/>
</dbReference>
<dbReference type="Pfam" id="PF00072">
    <property type="entry name" value="Response_reg"/>
    <property type="match status" value="1"/>
</dbReference>
<evidence type="ECO:0000256" key="13">
    <source>
        <dbReference type="PROSITE-ProRule" id="PRU00169"/>
    </source>
</evidence>
<dbReference type="SMART" id="SM00448">
    <property type="entry name" value="REC"/>
    <property type="match status" value="1"/>
</dbReference>
<dbReference type="PANTHER" id="PTHR33694:SF1">
    <property type="entry name" value="UDP-3-O-ACYL-N-ACETYLGLUCOSAMINE DEACETYLASE 1, MITOCHONDRIAL-RELATED"/>
    <property type="match status" value="1"/>
</dbReference>
<name>A0ABN6MC80_9BACT</name>
<dbReference type="EMBL" id="AP025516">
    <property type="protein sequence ID" value="BDD88677.1"/>
    <property type="molecule type" value="Genomic_DNA"/>
</dbReference>
<dbReference type="InterPro" id="IPR020568">
    <property type="entry name" value="Ribosomal_Su5_D2-typ_SF"/>
</dbReference>
<evidence type="ECO:0000256" key="5">
    <source>
        <dbReference type="ARBA" id="ARBA00022516"/>
    </source>
</evidence>
<dbReference type="InterPro" id="IPR004463">
    <property type="entry name" value="UDP-acyl_GlcNac_deAcase"/>
</dbReference>